<reference evidence="2 3" key="1">
    <citation type="submission" date="2017-03" db="EMBL/GenBank/DDBJ databases">
        <title>Genomes of endolithic fungi from Antarctica.</title>
        <authorList>
            <person name="Coleine C."/>
            <person name="Masonjones S."/>
            <person name="Stajich J.E."/>
        </authorList>
    </citation>
    <scope>NUCLEOTIDE SEQUENCE [LARGE SCALE GENOMIC DNA]</scope>
    <source>
        <strain evidence="2 3">CCFEE 6315</strain>
    </source>
</reference>
<name>A0A4U0U5R0_9PEZI</name>
<protein>
    <submittedName>
        <fullName evidence="2">Uncharacterized protein</fullName>
    </submittedName>
</protein>
<evidence type="ECO:0000256" key="1">
    <source>
        <dbReference type="SAM" id="MobiDB-lite"/>
    </source>
</evidence>
<keyword evidence="3" id="KW-1185">Reference proteome</keyword>
<dbReference type="EMBL" id="NAJL01000011">
    <property type="protein sequence ID" value="TKA30358.1"/>
    <property type="molecule type" value="Genomic_DNA"/>
</dbReference>
<feature type="region of interest" description="Disordered" evidence="1">
    <location>
        <begin position="1"/>
        <end position="39"/>
    </location>
</feature>
<evidence type="ECO:0000313" key="2">
    <source>
        <dbReference type="EMBL" id="TKA30358.1"/>
    </source>
</evidence>
<organism evidence="2 3">
    <name type="scientific">Salinomyces thailandicus</name>
    <dbReference type="NCBI Taxonomy" id="706561"/>
    <lineage>
        <taxon>Eukaryota</taxon>
        <taxon>Fungi</taxon>
        <taxon>Dikarya</taxon>
        <taxon>Ascomycota</taxon>
        <taxon>Pezizomycotina</taxon>
        <taxon>Dothideomycetes</taxon>
        <taxon>Dothideomycetidae</taxon>
        <taxon>Mycosphaerellales</taxon>
        <taxon>Teratosphaeriaceae</taxon>
        <taxon>Salinomyces</taxon>
    </lineage>
</organism>
<proteinExistence type="predicted"/>
<dbReference type="PANTHER" id="PTHR42085:SF1">
    <property type="entry name" value="F-BOX DOMAIN-CONTAINING PROTEIN"/>
    <property type="match status" value="1"/>
</dbReference>
<accession>A0A4U0U5R0</accession>
<dbReference type="PANTHER" id="PTHR42085">
    <property type="entry name" value="F-BOX DOMAIN-CONTAINING PROTEIN"/>
    <property type="match status" value="1"/>
</dbReference>
<dbReference type="OrthoDB" id="72726at2759"/>
<gene>
    <name evidence="2" type="ORF">B0A50_02585</name>
</gene>
<dbReference type="AlphaFoldDB" id="A0A4U0U5R0"/>
<dbReference type="Proteomes" id="UP000308549">
    <property type="component" value="Unassembled WGS sequence"/>
</dbReference>
<dbReference type="InterPro" id="IPR038883">
    <property type="entry name" value="AN11006-like"/>
</dbReference>
<sequence length="215" mass="24976">MKRQMLAPPHELSWQMDARSTWSRARPREANRANGGSSTESCKLLELPAEIREEIWLYTVVDWIPQTNDGNKAEADEASVVRQKAPVRMDRLNKPLPPAITRTCNQVRAESLHLYYKNSQFECWRPFPGRDWMFSILVEWLTSLGSQKTMWLNDLVLLYKQESELEYDAEEGLAELGILVRPGVISNKREVTEYEMSYEQMGLPRRFGAKRRGGR</sequence>
<comment type="caution">
    <text evidence="2">The sequence shown here is derived from an EMBL/GenBank/DDBJ whole genome shotgun (WGS) entry which is preliminary data.</text>
</comment>
<evidence type="ECO:0000313" key="3">
    <source>
        <dbReference type="Proteomes" id="UP000308549"/>
    </source>
</evidence>